<keyword evidence="10" id="KW-0998">Cell outer membrane</keyword>
<evidence type="ECO:0000256" key="7">
    <source>
        <dbReference type="ARBA" id="ARBA00023065"/>
    </source>
</evidence>
<keyword evidence="6 11" id="KW-0732">Signal</keyword>
<gene>
    <name evidence="13" type="ORF">BG60_24205</name>
</gene>
<feature type="signal peptide" evidence="11">
    <location>
        <begin position="1"/>
        <end position="25"/>
    </location>
</feature>
<dbReference type="InterPro" id="IPR033900">
    <property type="entry name" value="Gram_neg_porin_domain"/>
</dbReference>
<evidence type="ECO:0000256" key="3">
    <source>
        <dbReference type="ARBA" id="ARBA00022448"/>
    </source>
</evidence>
<dbReference type="CDD" id="cd00342">
    <property type="entry name" value="gram_neg_porins"/>
    <property type="match status" value="1"/>
</dbReference>
<evidence type="ECO:0000256" key="2">
    <source>
        <dbReference type="ARBA" id="ARBA00011233"/>
    </source>
</evidence>
<comment type="subcellular location">
    <subcellularLocation>
        <location evidence="1">Cell outer membrane</location>
        <topology evidence="1">Multi-pass membrane protein</topology>
    </subcellularLocation>
</comment>
<dbReference type="EMBL" id="JFHD01000038">
    <property type="protein sequence ID" value="KDR26096.1"/>
    <property type="molecule type" value="Genomic_DNA"/>
</dbReference>
<dbReference type="Pfam" id="PF13609">
    <property type="entry name" value="Porin_4"/>
    <property type="match status" value="1"/>
</dbReference>
<keyword evidence="8" id="KW-0626">Porin</keyword>
<dbReference type="PRINTS" id="PR00182">
    <property type="entry name" value="ECOLNEIPORIN"/>
</dbReference>
<name>A0A656QCE3_9BURK</name>
<dbReference type="GO" id="GO:0046930">
    <property type="term" value="C:pore complex"/>
    <property type="evidence" value="ECO:0007669"/>
    <property type="project" value="UniProtKB-KW"/>
</dbReference>
<dbReference type="AlphaFoldDB" id="A0A656QCE3"/>
<dbReference type="InterPro" id="IPR001702">
    <property type="entry name" value="Porin_Gram-ve"/>
</dbReference>
<evidence type="ECO:0000313" key="13">
    <source>
        <dbReference type="EMBL" id="KDR26096.1"/>
    </source>
</evidence>
<comment type="caution">
    <text evidence="13">The sequence shown here is derived from an EMBL/GenBank/DDBJ whole genome shotgun (WGS) entry which is preliminary data.</text>
</comment>
<dbReference type="SUPFAM" id="SSF56935">
    <property type="entry name" value="Porins"/>
    <property type="match status" value="1"/>
</dbReference>
<sequence length="359" mass="37343">MTFKPKLRLLVALLLGSGIATIAKAQSSVTLYGVVDGGVMYVSKTLNEKTGQNGGKQFSFTNGNLQSSTFGLLGTEDLGGGLHAIFNLESGIDISNGGFADSTGNLFGRQAWVGLEGGFGRVQVGVQYSPFVLSLIASDPRNISLFGSEVPIYTGQLFATGAYNPNAIGYTSPSFFGLQGRAMLALGGTAGNFQAGRQYAGSLTYANSGVLLTASYYDGNAGGSAATTPIPSTVPFIGRTIGAGYDWGSWGVRAVFVNYKLQGSFDNRVFGAGFNYNITPSLNVNAGGWFIRDGNDSNNRSIMAAAGVVYSLSKATALYGQYGFVNNKGAEHIGLSTNGALYAPAGSTNGVTLGIRHMF</sequence>
<evidence type="ECO:0000256" key="10">
    <source>
        <dbReference type="ARBA" id="ARBA00023237"/>
    </source>
</evidence>
<evidence type="ECO:0000313" key="14">
    <source>
        <dbReference type="Proteomes" id="UP000027451"/>
    </source>
</evidence>
<keyword evidence="14" id="KW-1185">Reference proteome</keyword>
<dbReference type="Gene3D" id="2.40.160.10">
    <property type="entry name" value="Porin"/>
    <property type="match status" value="1"/>
</dbReference>
<dbReference type="InterPro" id="IPR002299">
    <property type="entry name" value="Porin_Neis"/>
</dbReference>
<evidence type="ECO:0000256" key="6">
    <source>
        <dbReference type="ARBA" id="ARBA00022729"/>
    </source>
</evidence>
<evidence type="ECO:0000256" key="5">
    <source>
        <dbReference type="ARBA" id="ARBA00022692"/>
    </source>
</evidence>
<evidence type="ECO:0000256" key="11">
    <source>
        <dbReference type="SAM" id="SignalP"/>
    </source>
</evidence>
<feature type="domain" description="Porin" evidence="12">
    <location>
        <begin position="18"/>
        <end position="329"/>
    </location>
</feature>
<evidence type="ECO:0000256" key="8">
    <source>
        <dbReference type="ARBA" id="ARBA00023114"/>
    </source>
</evidence>
<keyword evidence="9" id="KW-0472">Membrane</keyword>
<proteinExistence type="predicted"/>
<dbReference type="GO" id="GO:0015288">
    <property type="term" value="F:porin activity"/>
    <property type="evidence" value="ECO:0007669"/>
    <property type="project" value="UniProtKB-KW"/>
</dbReference>
<evidence type="ECO:0000256" key="9">
    <source>
        <dbReference type="ARBA" id="ARBA00023136"/>
    </source>
</evidence>
<dbReference type="InterPro" id="IPR023614">
    <property type="entry name" value="Porin_dom_sf"/>
</dbReference>
<comment type="subunit">
    <text evidence="2">Homotrimer.</text>
</comment>
<protein>
    <submittedName>
        <fullName evidence="13">Porin</fullName>
    </submittedName>
</protein>
<accession>A0A656QCE3</accession>
<evidence type="ECO:0000259" key="12">
    <source>
        <dbReference type="Pfam" id="PF13609"/>
    </source>
</evidence>
<keyword evidence="7" id="KW-0406">Ion transport</keyword>
<organism evidence="13 14">
    <name type="scientific">Caballeronia zhejiangensis</name>
    <dbReference type="NCBI Taxonomy" id="871203"/>
    <lineage>
        <taxon>Bacteria</taxon>
        <taxon>Pseudomonadati</taxon>
        <taxon>Pseudomonadota</taxon>
        <taxon>Betaproteobacteria</taxon>
        <taxon>Burkholderiales</taxon>
        <taxon>Burkholderiaceae</taxon>
        <taxon>Caballeronia</taxon>
    </lineage>
</organism>
<keyword evidence="3" id="KW-0813">Transport</keyword>
<dbReference type="InterPro" id="IPR050298">
    <property type="entry name" value="Gram-neg_bact_OMP"/>
</dbReference>
<dbReference type="PANTHER" id="PTHR34501:SF9">
    <property type="entry name" value="MAJOR OUTER MEMBRANE PROTEIN P.IA"/>
    <property type="match status" value="1"/>
</dbReference>
<dbReference type="PRINTS" id="PR00184">
    <property type="entry name" value="NEISSPPORIN"/>
</dbReference>
<evidence type="ECO:0000256" key="1">
    <source>
        <dbReference type="ARBA" id="ARBA00004571"/>
    </source>
</evidence>
<dbReference type="PANTHER" id="PTHR34501">
    <property type="entry name" value="PROTEIN YDDL-RELATED"/>
    <property type="match status" value="1"/>
</dbReference>
<evidence type="ECO:0000256" key="4">
    <source>
        <dbReference type="ARBA" id="ARBA00022452"/>
    </source>
</evidence>
<reference evidence="13 14" key="1">
    <citation type="submission" date="2014-03" db="EMBL/GenBank/DDBJ databases">
        <title>Draft Genome Sequences of Four Burkholderia Strains.</title>
        <authorList>
            <person name="Liu X.Y."/>
            <person name="Li C.X."/>
            <person name="Xu J.H."/>
        </authorList>
    </citation>
    <scope>NUCLEOTIDE SEQUENCE [LARGE SCALE GENOMIC DNA]</scope>
    <source>
        <strain evidence="13 14">OP-1</strain>
    </source>
</reference>
<keyword evidence="5" id="KW-0812">Transmembrane</keyword>
<dbReference type="RefSeq" id="WP_034473704.1">
    <property type="nucleotide sequence ID" value="NZ_JFHD01000038.1"/>
</dbReference>
<dbReference type="Proteomes" id="UP000027451">
    <property type="component" value="Unassembled WGS sequence"/>
</dbReference>
<keyword evidence="4" id="KW-1134">Transmembrane beta strand</keyword>
<feature type="chain" id="PRO_5024836643" evidence="11">
    <location>
        <begin position="26"/>
        <end position="359"/>
    </location>
</feature>
<dbReference type="GO" id="GO:0034220">
    <property type="term" value="P:monoatomic ion transmembrane transport"/>
    <property type="evidence" value="ECO:0007669"/>
    <property type="project" value="InterPro"/>
</dbReference>
<dbReference type="GO" id="GO:0009279">
    <property type="term" value="C:cell outer membrane"/>
    <property type="evidence" value="ECO:0007669"/>
    <property type="project" value="UniProtKB-SubCell"/>
</dbReference>